<protein>
    <submittedName>
        <fullName evidence="1">LysR family transcriptional regulator</fullName>
    </submittedName>
</protein>
<evidence type="ECO:0000313" key="2">
    <source>
        <dbReference type="Proteomes" id="UP001348369"/>
    </source>
</evidence>
<proteinExistence type="predicted"/>
<evidence type="ECO:0000313" key="1">
    <source>
        <dbReference type="EMBL" id="WSB95939.1"/>
    </source>
</evidence>
<organism evidence="1 2">
    <name type="scientific">Streptomyces scopuliridis</name>
    <dbReference type="NCBI Taxonomy" id="452529"/>
    <lineage>
        <taxon>Bacteria</taxon>
        <taxon>Bacillati</taxon>
        <taxon>Actinomycetota</taxon>
        <taxon>Actinomycetes</taxon>
        <taxon>Kitasatosporales</taxon>
        <taxon>Streptomycetaceae</taxon>
        <taxon>Streptomyces</taxon>
    </lineage>
</organism>
<gene>
    <name evidence="1" type="ORF">OG835_02230</name>
</gene>
<sequence>MHERELRAFVAIAEIGRMDLAAKKLGYSQPAISYQIVCLERSLGIKLFTRSSGGTTLTREGHTILPSARATLMLIDNIKRECMELGRTPLAVMSP</sequence>
<name>A0ACD4ZC99_9ACTN</name>
<dbReference type="EMBL" id="CP109109">
    <property type="protein sequence ID" value="WSB95939.1"/>
    <property type="molecule type" value="Genomic_DNA"/>
</dbReference>
<accession>A0ACD4ZC99</accession>
<dbReference type="Proteomes" id="UP001348369">
    <property type="component" value="Chromosome"/>
</dbReference>
<reference evidence="1" key="1">
    <citation type="submission" date="2022-10" db="EMBL/GenBank/DDBJ databases">
        <title>The complete genomes of actinobacterial strains from the NBC collection.</title>
        <authorList>
            <person name="Joergensen T.S."/>
            <person name="Alvarez Arevalo M."/>
            <person name="Sterndorff E.B."/>
            <person name="Faurdal D."/>
            <person name="Vuksanovic O."/>
            <person name="Mourched A.-S."/>
            <person name="Charusanti P."/>
            <person name="Shaw S."/>
            <person name="Blin K."/>
            <person name="Weber T."/>
        </authorList>
    </citation>
    <scope>NUCLEOTIDE SEQUENCE</scope>
    <source>
        <strain evidence="1">NBC 01771</strain>
    </source>
</reference>
<keyword evidence="2" id="KW-1185">Reference proteome</keyword>